<dbReference type="EMBL" id="GBXM01102875">
    <property type="protein sequence ID" value="JAH05702.1"/>
    <property type="molecule type" value="Transcribed_RNA"/>
</dbReference>
<protein>
    <submittedName>
        <fullName evidence="1">Uncharacterized protein</fullName>
    </submittedName>
</protein>
<reference evidence="1" key="2">
    <citation type="journal article" date="2015" name="Fish Shellfish Immunol.">
        <title>Early steps in the European eel (Anguilla anguilla)-Vibrio vulnificus interaction in the gills: Role of the RtxA13 toxin.</title>
        <authorList>
            <person name="Callol A."/>
            <person name="Pajuelo D."/>
            <person name="Ebbesson L."/>
            <person name="Teles M."/>
            <person name="MacKenzie S."/>
            <person name="Amaro C."/>
        </authorList>
    </citation>
    <scope>NUCLEOTIDE SEQUENCE</scope>
</reference>
<name>A0A0E9PN19_ANGAN</name>
<accession>A0A0E9PN19</accession>
<organism evidence="1">
    <name type="scientific">Anguilla anguilla</name>
    <name type="common">European freshwater eel</name>
    <name type="synonym">Muraena anguilla</name>
    <dbReference type="NCBI Taxonomy" id="7936"/>
    <lineage>
        <taxon>Eukaryota</taxon>
        <taxon>Metazoa</taxon>
        <taxon>Chordata</taxon>
        <taxon>Craniata</taxon>
        <taxon>Vertebrata</taxon>
        <taxon>Euteleostomi</taxon>
        <taxon>Actinopterygii</taxon>
        <taxon>Neopterygii</taxon>
        <taxon>Teleostei</taxon>
        <taxon>Anguilliformes</taxon>
        <taxon>Anguillidae</taxon>
        <taxon>Anguilla</taxon>
    </lineage>
</organism>
<evidence type="ECO:0000313" key="1">
    <source>
        <dbReference type="EMBL" id="JAH05702.1"/>
    </source>
</evidence>
<reference evidence="1" key="1">
    <citation type="submission" date="2014-11" db="EMBL/GenBank/DDBJ databases">
        <authorList>
            <person name="Amaro Gonzalez C."/>
        </authorList>
    </citation>
    <scope>NUCLEOTIDE SEQUENCE</scope>
</reference>
<sequence>MVTLNCRFASSTKV</sequence>
<proteinExistence type="predicted"/>